<proteinExistence type="predicted"/>
<keyword evidence="2" id="KW-1185">Reference proteome</keyword>
<accession>A0A0V8QHB3</accession>
<gene>
    <name evidence="1" type="ORF">ASU35_08050</name>
</gene>
<sequence length="172" mass="19840">MMLRSCRGSKEKVNIIMGGNATGETSLGKMLMLFANYFKDGEYKQFTEVINDSARTSSLAVDFVADENILYRFTMSILPKTEEGYTRENIDTKIIYTEIGKRDSCETCKKRLEESDCEQIAYDKINTNGWHFSYPADAGKRKTYYSIEDNKNYLYILEHILKTLDPSIKEVI</sequence>
<protein>
    <submittedName>
        <fullName evidence="1">Uncharacterized protein</fullName>
    </submittedName>
</protein>
<comment type="caution">
    <text evidence="1">The sequence shown here is derived from an EMBL/GenBank/DDBJ whole genome shotgun (WGS) entry which is preliminary data.</text>
</comment>
<dbReference type="STRING" id="290052.ASU35_08050"/>
<evidence type="ECO:0000313" key="1">
    <source>
        <dbReference type="EMBL" id="KSV59818.1"/>
    </source>
</evidence>
<reference evidence="1 2" key="1">
    <citation type="submission" date="2015-11" db="EMBL/GenBank/DDBJ databases">
        <title>Butyribacter intestini gen. nov., sp. nov., a butyric acid-producing bacterium of the family Lachnospiraceae isolated from the human faeces.</title>
        <authorList>
            <person name="Zou Y."/>
            <person name="Xue W."/>
            <person name="Luo G."/>
            <person name="Lv M."/>
        </authorList>
    </citation>
    <scope>NUCLEOTIDE SEQUENCE [LARGE SCALE GENOMIC DNA]</scope>
    <source>
        <strain evidence="1 2">ACET-33324</strain>
    </source>
</reference>
<dbReference type="AlphaFoldDB" id="A0A0V8QHB3"/>
<name>A0A0V8QHB3_9FIRM</name>
<dbReference type="EMBL" id="LNAM01000090">
    <property type="protein sequence ID" value="KSV59818.1"/>
    <property type="molecule type" value="Genomic_DNA"/>
</dbReference>
<organism evidence="1 2">
    <name type="scientific">Acetivibrio ethanolgignens</name>
    <dbReference type="NCBI Taxonomy" id="290052"/>
    <lineage>
        <taxon>Bacteria</taxon>
        <taxon>Bacillati</taxon>
        <taxon>Bacillota</taxon>
        <taxon>Clostridia</taxon>
        <taxon>Eubacteriales</taxon>
        <taxon>Oscillospiraceae</taxon>
        <taxon>Acetivibrio</taxon>
    </lineage>
</organism>
<dbReference type="Proteomes" id="UP000054874">
    <property type="component" value="Unassembled WGS sequence"/>
</dbReference>
<evidence type="ECO:0000313" key="2">
    <source>
        <dbReference type="Proteomes" id="UP000054874"/>
    </source>
</evidence>